<accession>A0ABU8IRS0</accession>
<dbReference type="Pfam" id="PF01844">
    <property type="entry name" value="HNH"/>
    <property type="match status" value="1"/>
</dbReference>
<dbReference type="EMBL" id="JACFYJ010000019">
    <property type="protein sequence ID" value="MEI5998246.1"/>
    <property type="molecule type" value="Genomic_DNA"/>
</dbReference>
<feature type="domain" description="HNH nuclease" evidence="1">
    <location>
        <begin position="2"/>
        <end position="55"/>
    </location>
</feature>
<gene>
    <name evidence="2" type="ORF">H3V53_13840</name>
</gene>
<keyword evidence="2" id="KW-0255">Endonuclease</keyword>
<comment type="caution">
    <text evidence="2">The sequence shown here is derived from an EMBL/GenBank/DDBJ whole genome shotgun (WGS) entry which is preliminary data.</text>
</comment>
<name>A0ABU8IRS0_9BURK</name>
<organism evidence="2 3">
    <name type="scientific">Paraburkholderia bengalensis</name>
    <dbReference type="NCBI Taxonomy" id="2747562"/>
    <lineage>
        <taxon>Bacteria</taxon>
        <taxon>Pseudomonadati</taxon>
        <taxon>Pseudomonadota</taxon>
        <taxon>Betaproteobacteria</taxon>
        <taxon>Burkholderiales</taxon>
        <taxon>Burkholderiaceae</taxon>
        <taxon>Paraburkholderia</taxon>
    </lineage>
</organism>
<dbReference type="InterPro" id="IPR002711">
    <property type="entry name" value="HNH"/>
</dbReference>
<dbReference type="GO" id="GO:0004519">
    <property type="term" value="F:endonuclease activity"/>
    <property type="evidence" value="ECO:0007669"/>
    <property type="project" value="UniProtKB-KW"/>
</dbReference>
<dbReference type="Gene3D" id="1.10.30.50">
    <property type="match status" value="1"/>
</dbReference>
<keyword evidence="2" id="KW-0378">Hydrolase</keyword>
<keyword evidence="3" id="KW-1185">Reference proteome</keyword>
<evidence type="ECO:0000313" key="2">
    <source>
        <dbReference type="EMBL" id="MEI5998246.1"/>
    </source>
</evidence>
<dbReference type="SMART" id="SM00507">
    <property type="entry name" value="HNHc"/>
    <property type="match status" value="1"/>
</dbReference>
<dbReference type="InterPro" id="IPR003615">
    <property type="entry name" value="HNH_nuc"/>
</dbReference>
<evidence type="ECO:0000313" key="3">
    <source>
        <dbReference type="Proteomes" id="UP001386437"/>
    </source>
</evidence>
<dbReference type="CDD" id="cd00085">
    <property type="entry name" value="HNHc"/>
    <property type="match status" value="1"/>
</dbReference>
<evidence type="ECO:0000259" key="1">
    <source>
        <dbReference type="SMART" id="SM00507"/>
    </source>
</evidence>
<sequence>MKTRQRVALAHGHRCAGCGRVWVANRDQIDHVVSLEQGGGNDDANLQPLCDDCHKAKTAAEAAARARR</sequence>
<proteinExistence type="predicted"/>
<reference evidence="2 3" key="1">
    <citation type="journal article" date="2022" name="Arch. Microbiol.">
        <title>Paraburkholderia bengalensis sp. nov. isolated from roots of Oryza sativa, IR64.</title>
        <authorList>
            <person name="Nag P."/>
            <person name="Mondal N."/>
            <person name="Sarkar J."/>
            <person name="Das S."/>
        </authorList>
    </citation>
    <scope>NUCLEOTIDE SEQUENCE [LARGE SCALE GENOMIC DNA]</scope>
    <source>
        <strain evidence="2 3">IR64_4_BI</strain>
    </source>
</reference>
<keyword evidence="2" id="KW-0540">Nuclease</keyword>
<dbReference type="Proteomes" id="UP001386437">
    <property type="component" value="Unassembled WGS sequence"/>
</dbReference>
<protein>
    <submittedName>
        <fullName evidence="2">HNH endonuclease</fullName>
    </submittedName>
</protein>